<sequence>MLSVLIFGTLSIAQTAPFEIEIIKKEGKVLPTPYRNLNLKTKGAKLSVAFKDVNDKNEKFTLKAAQTLANGKYLKYTQAGDHLNILSITYVKSEYIYKHIRVDLSTQTIVDERIIKRLHTKHSNYTIETFSIKENHIFIHASPNMAGEEEQIMVLDEKFNIQHDLQINFYDEIKRILQKDIDDTEENIKNPPDYYQVLNHGASILESKKEKLKKLQIIEAEMEEGKTYPSDFSTFILYPYNYNGKYITLDLGYSLSQSPHYYVPTPNFINAVNFLDKTLLDTETKKSISLKKFAHLNKEALVLDVELFEDVIQFKSYEDKTTTHHAFYIDSEIDLTLRRDTTKRKTDNSIFTIDEHVFLDVNRVSEFQFISTSILAEYIPSKYDSTQTELGVKYSYSTNQNVRMHERYISITLENYKGTNTVTNRIPLPVLKDELYYGTNSGSGRSTNTLDFKNDLVLHSSLTNNYLHLTDGNYIYVAIPRIRVKYNNENQPKAEYFGYDVFCIDARTGDYSSTKFFYPKHSGIYSGAELSKNDQGEIILTHPNVEMIYFIQKK</sequence>
<keyword evidence="1" id="KW-0175">Coiled coil</keyword>
<accession>A0A1I6XGR4</accession>
<dbReference type="EMBL" id="FPAS01000001">
    <property type="protein sequence ID" value="SFT37251.1"/>
    <property type="molecule type" value="Genomic_DNA"/>
</dbReference>
<reference evidence="2 3" key="1">
    <citation type="submission" date="2016-10" db="EMBL/GenBank/DDBJ databases">
        <authorList>
            <person name="de Groot N.N."/>
        </authorList>
    </citation>
    <scope>NUCLEOTIDE SEQUENCE [LARGE SCALE GENOMIC DNA]</scope>
    <source>
        <strain evidence="2 3">CGMCC 1.7005</strain>
    </source>
</reference>
<evidence type="ECO:0000313" key="3">
    <source>
        <dbReference type="Proteomes" id="UP000236454"/>
    </source>
</evidence>
<gene>
    <name evidence="2" type="ORF">SAMN05216474_0174</name>
</gene>
<evidence type="ECO:0000256" key="1">
    <source>
        <dbReference type="SAM" id="Coils"/>
    </source>
</evidence>
<proteinExistence type="predicted"/>
<evidence type="ECO:0000313" key="2">
    <source>
        <dbReference type="EMBL" id="SFT37251.1"/>
    </source>
</evidence>
<organism evidence="2 3">
    <name type="scientific">Lishizhenia tianjinensis</name>
    <dbReference type="NCBI Taxonomy" id="477690"/>
    <lineage>
        <taxon>Bacteria</taxon>
        <taxon>Pseudomonadati</taxon>
        <taxon>Bacteroidota</taxon>
        <taxon>Flavobacteriia</taxon>
        <taxon>Flavobacteriales</taxon>
        <taxon>Crocinitomicaceae</taxon>
        <taxon>Lishizhenia</taxon>
    </lineage>
</organism>
<dbReference type="Proteomes" id="UP000236454">
    <property type="component" value="Unassembled WGS sequence"/>
</dbReference>
<dbReference type="AlphaFoldDB" id="A0A1I6XGR4"/>
<protein>
    <submittedName>
        <fullName evidence="2">Uncharacterized protein</fullName>
    </submittedName>
</protein>
<name>A0A1I6XGR4_9FLAO</name>
<keyword evidence="3" id="KW-1185">Reference proteome</keyword>
<feature type="coiled-coil region" evidence="1">
    <location>
        <begin position="167"/>
        <end position="225"/>
    </location>
</feature>